<sequence>MGGSWHLKQQRNHNKSYQLTPKPISMKAVLCKELGLPSALVVEEVTSKKPGKKEVLIEVKACSVNYPDTLIIQGLYQFKPELPFSPGSDIAGIVKEVGEEVKHLKPGQEVFGIVPHGGFAEEVIAPASGVFPKPAAMDFKVAAAFMMAYGTSYHALKDRAHLQEGETLLVLGASGGVGLAAIELGKLMGAKVIAAASTDEKLALCKEYGADQTINYTQENLKERVKALTNGKGADVVYDPVGGDYSEAALRATAWEGRFLVVGFPAGIAQIALNLPLLKGCQIVGVFWGSFAMRSPQKNMQNTMALINYYTKGELKPYIDKVYSLEQAPQALQDMMDRKTKGKVIVQP</sequence>
<dbReference type="InterPro" id="IPR013154">
    <property type="entry name" value="ADH-like_N"/>
</dbReference>
<feature type="domain" description="Enoyl reductase (ER)" evidence="1">
    <location>
        <begin position="35"/>
        <end position="346"/>
    </location>
</feature>
<dbReference type="PANTHER" id="PTHR43677:SF4">
    <property type="entry name" value="QUINONE OXIDOREDUCTASE-LIKE PROTEIN 2"/>
    <property type="match status" value="1"/>
</dbReference>
<keyword evidence="3" id="KW-1185">Reference proteome</keyword>
<evidence type="ECO:0000259" key="1">
    <source>
        <dbReference type="SMART" id="SM00829"/>
    </source>
</evidence>
<dbReference type="Pfam" id="PF08240">
    <property type="entry name" value="ADH_N"/>
    <property type="match status" value="1"/>
</dbReference>
<dbReference type="PANTHER" id="PTHR43677">
    <property type="entry name" value="SHORT-CHAIN DEHYDROGENASE/REDUCTASE"/>
    <property type="match status" value="1"/>
</dbReference>
<proteinExistence type="predicted"/>
<dbReference type="Proteomes" id="UP000004095">
    <property type="component" value="Unassembled WGS sequence"/>
</dbReference>
<dbReference type="InterPro" id="IPR036291">
    <property type="entry name" value="NAD(P)-bd_dom_sf"/>
</dbReference>
<name>A1ZZS3_MICM2</name>
<dbReference type="Gene3D" id="3.90.180.10">
    <property type="entry name" value="Medium-chain alcohol dehydrogenases, catalytic domain"/>
    <property type="match status" value="1"/>
</dbReference>
<dbReference type="SMART" id="SM00829">
    <property type="entry name" value="PKS_ER"/>
    <property type="match status" value="1"/>
</dbReference>
<dbReference type="Gene3D" id="3.40.50.720">
    <property type="entry name" value="NAD(P)-binding Rossmann-like Domain"/>
    <property type="match status" value="1"/>
</dbReference>
<evidence type="ECO:0000313" key="2">
    <source>
        <dbReference type="EMBL" id="EAY24131.1"/>
    </source>
</evidence>
<reference evidence="2 3" key="1">
    <citation type="submission" date="2007-01" db="EMBL/GenBank/DDBJ databases">
        <authorList>
            <person name="Haygood M."/>
            <person name="Podell S."/>
            <person name="Anderson C."/>
            <person name="Hopkinson B."/>
            <person name="Roe K."/>
            <person name="Barbeau K."/>
            <person name="Gaasterland T."/>
            <person name="Ferriera S."/>
            <person name="Johnson J."/>
            <person name="Kravitz S."/>
            <person name="Beeson K."/>
            <person name="Sutton G."/>
            <person name="Rogers Y.-H."/>
            <person name="Friedman R."/>
            <person name="Frazier M."/>
            <person name="Venter J.C."/>
        </authorList>
    </citation>
    <scope>NUCLEOTIDE SEQUENCE [LARGE SCALE GENOMIC DNA]</scope>
    <source>
        <strain evidence="2 3">ATCC 23134</strain>
    </source>
</reference>
<dbReference type="SUPFAM" id="SSF51735">
    <property type="entry name" value="NAD(P)-binding Rossmann-fold domains"/>
    <property type="match status" value="1"/>
</dbReference>
<dbReference type="GO" id="GO:0016491">
    <property type="term" value="F:oxidoreductase activity"/>
    <property type="evidence" value="ECO:0007669"/>
    <property type="project" value="InterPro"/>
</dbReference>
<dbReference type="InterPro" id="IPR020843">
    <property type="entry name" value="ER"/>
</dbReference>
<comment type="caution">
    <text evidence="2">The sequence shown here is derived from an EMBL/GenBank/DDBJ whole genome shotgun (WGS) entry which is preliminary data.</text>
</comment>
<evidence type="ECO:0000313" key="3">
    <source>
        <dbReference type="Proteomes" id="UP000004095"/>
    </source>
</evidence>
<dbReference type="InterPro" id="IPR013149">
    <property type="entry name" value="ADH-like_C"/>
</dbReference>
<dbReference type="AlphaFoldDB" id="A1ZZS3"/>
<dbReference type="SUPFAM" id="SSF50129">
    <property type="entry name" value="GroES-like"/>
    <property type="match status" value="1"/>
</dbReference>
<dbReference type="EMBL" id="AAWS01000081">
    <property type="protein sequence ID" value="EAY24131.1"/>
    <property type="molecule type" value="Genomic_DNA"/>
</dbReference>
<protein>
    <submittedName>
        <fullName evidence="2">Zinc-containing alcohol dehydrogenase superfamily</fullName>
    </submittedName>
</protein>
<dbReference type="eggNOG" id="COG0604">
    <property type="taxonomic scope" value="Bacteria"/>
</dbReference>
<accession>A1ZZS3</accession>
<dbReference type="InterPro" id="IPR051397">
    <property type="entry name" value="Zn-ADH-like_protein"/>
</dbReference>
<dbReference type="CDD" id="cd08241">
    <property type="entry name" value="QOR1"/>
    <property type="match status" value="1"/>
</dbReference>
<organism evidence="2 3">
    <name type="scientific">Microscilla marina ATCC 23134</name>
    <dbReference type="NCBI Taxonomy" id="313606"/>
    <lineage>
        <taxon>Bacteria</taxon>
        <taxon>Pseudomonadati</taxon>
        <taxon>Bacteroidota</taxon>
        <taxon>Cytophagia</taxon>
        <taxon>Cytophagales</taxon>
        <taxon>Microscillaceae</taxon>
        <taxon>Microscilla</taxon>
    </lineage>
</organism>
<gene>
    <name evidence="2" type="ORF">M23134_06048</name>
</gene>
<dbReference type="InterPro" id="IPR011032">
    <property type="entry name" value="GroES-like_sf"/>
</dbReference>
<dbReference type="Pfam" id="PF00107">
    <property type="entry name" value="ADH_zinc_N"/>
    <property type="match status" value="1"/>
</dbReference>